<evidence type="ECO:0000256" key="1">
    <source>
        <dbReference type="SAM" id="Phobius"/>
    </source>
</evidence>
<evidence type="ECO:0000313" key="3">
    <source>
        <dbReference type="Proteomes" id="UP001367316"/>
    </source>
</evidence>
<dbReference type="EMBL" id="JBBPBF010000026">
    <property type="protein sequence ID" value="KAK7608845.1"/>
    <property type="molecule type" value="Genomic_DNA"/>
</dbReference>
<dbReference type="Proteomes" id="UP001367316">
    <property type="component" value="Unassembled WGS sequence"/>
</dbReference>
<organism evidence="2 3">
    <name type="scientific">Phyllosticta paracitricarpa</name>
    <dbReference type="NCBI Taxonomy" id="2016321"/>
    <lineage>
        <taxon>Eukaryota</taxon>
        <taxon>Fungi</taxon>
        <taxon>Dikarya</taxon>
        <taxon>Ascomycota</taxon>
        <taxon>Pezizomycotina</taxon>
        <taxon>Dothideomycetes</taxon>
        <taxon>Dothideomycetes incertae sedis</taxon>
        <taxon>Botryosphaeriales</taxon>
        <taxon>Phyllostictaceae</taxon>
        <taxon>Phyllosticta</taxon>
    </lineage>
</organism>
<feature type="transmembrane region" description="Helical" evidence="1">
    <location>
        <begin position="56"/>
        <end position="79"/>
    </location>
</feature>
<gene>
    <name evidence="2" type="ORF">JOL62DRAFT_193138</name>
</gene>
<keyword evidence="1" id="KW-1133">Transmembrane helix</keyword>
<accession>A0ABR1N3I3</accession>
<keyword evidence="1" id="KW-0472">Membrane</keyword>
<protein>
    <submittedName>
        <fullName evidence="2">Uncharacterized protein</fullName>
    </submittedName>
</protein>
<comment type="caution">
    <text evidence="2">The sequence shown here is derived from an EMBL/GenBank/DDBJ whole genome shotgun (WGS) entry which is preliminary data.</text>
</comment>
<name>A0ABR1N3I3_9PEZI</name>
<feature type="transmembrane region" description="Helical" evidence="1">
    <location>
        <begin position="12"/>
        <end position="36"/>
    </location>
</feature>
<keyword evidence="3" id="KW-1185">Reference proteome</keyword>
<sequence>MPNVVDSFHSCVVLWFVYVGYTCSPFVRASIAFLYLPTYLSICRWLFLDVPCMPCLVSSCLLACYLLLSQVPLVILRLFVRYPPSWSHHCFSCPGVHRCRHLVSARWMGKASWIRRASKMGKVDEAS</sequence>
<keyword evidence="1" id="KW-0812">Transmembrane</keyword>
<proteinExistence type="predicted"/>
<reference evidence="2 3" key="1">
    <citation type="submission" date="2024-04" db="EMBL/GenBank/DDBJ databases">
        <title>Phyllosticta paracitricarpa is synonymous to the EU quarantine fungus P. citricarpa based on phylogenomic analyses.</title>
        <authorList>
            <consortium name="Lawrence Berkeley National Laboratory"/>
            <person name="Van ingen-buijs V.A."/>
            <person name="Van westerhoven A.C."/>
            <person name="Haridas S."/>
            <person name="Skiadas P."/>
            <person name="Martin F."/>
            <person name="Groenewald J.Z."/>
            <person name="Crous P.W."/>
            <person name="Seidl M.F."/>
        </authorList>
    </citation>
    <scope>NUCLEOTIDE SEQUENCE [LARGE SCALE GENOMIC DNA]</scope>
    <source>
        <strain evidence="2 3">CBS 141358</strain>
    </source>
</reference>
<evidence type="ECO:0000313" key="2">
    <source>
        <dbReference type="EMBL" id="KAK7608845.1"/>
    </source>
</evidence>